<dbReference type="PROSITE" id="PS51892">
    <property type="entry name" value="SUBTILASE"/>
    <property type="match status" value="1"/>
</dbReference>
<feature type="domain" description="Fervidolysin-like N-terminal prodomain" evidence="7">
    <location>
        <begin position="39"/>
        <end position="110"/>
    </location>
</feature>
<reference evidence="8" key="1">
    <citation type="submission" date="2020-11" db="EMBL/GenBank/DDBJ databases">
        <title>Isolation and identification of active actinomycetes.</title>
        <authorList>
            <person name="Sun X."/>
        </authorList>
    </citation>
    <scope>NUCLEOTIDE SEQUENCE</scope>
    <source>
        <strain evidence="8">NEAU-A11</strain>
    </source>
</reference>
<dbReference type="InterPro" id="IPR013783">
    <property type="entry name" value="Ig-like_fold"/>
</dbReference>
<dbReference type="InterPro" id="IPR015500">
    <property type="entry name" value="Peptidase_S8_subtilisin-rel"/>
</dbReference>
<dbReference type="PROSITE" id="PS00138">
    <property type="entry name" value="SUBTILASE_SER"/>
    <property type="match status" value="1"/>
</dbReference>
<keyword evidence="3 5" id="KW-0378">Hydrolase</keyword>
<proteinExistence type="inferred from homology"/>
<evidence type="ECO:0000313" key="8">
    <source>
        <dbReference type="EMBL" id="MBG0563275.1"/>
    </source>
</evidence>
<dbReference type="PANTHER" id="PTHR43806">
    <property type="entry name" value="PEPTIDASE S8"/>
    <property type="match status" value="1"/>
</dbReference>
<dbReference type="InterPro" id="IPR000209">
    <property type="entry name" value="Peptidase_S8/S53_dom"/>
</dbReference>
<dbReference type="InterPro" id="IPR023828">
    <property type="entry name" value="Peptidase_S8_Ser-AS"/>
</dbReference>
<dbReference type="Pfam" id="PF00082">
    <property type="entry name" value="Peptidase_S8"/>
    <property type="match status" value="1"/>
</dbReference>
<dbReference type="Gene3D" id="3.40.50.200">
    <property type="entry name" value="Peptidase S8/S53 domain"/>
    <property type="match status" value="1"/>
</dbReference>
<dbReference type="Pfam" id="PF17957">
    <property type="entry name" value="Big_7"/>
    <property type="match status" value="1"/>
</dbReference>
<dbReference type="PANTHER" id="PTHR43806:SF11">
    <property type="entry name" value="CEREVISIN-RELATED"/>
    <property type="match status" value="1"/>
</dbReference>
<evidence type="ECO:0000313" key="9">
    <source>
        <dbReference type="Proteomes" id="UP000598146"/>
    </source>
</evidence>
<evidence type="ECO:0000256" key="5">
    <source>
        <dbReference type="PROSITE-ProRule" id="PRU01240"/>
    </source>
</evidence>
<dbReference type="GO" id="GO:0004252">
    <property type="term" value="F:serine-type endopeptidase activity"/>
    <property type="evidence" value="ECO:0007669"/>
    <property type="project" value="UniProtKB-UniRule"/>
</dbReference>
<dbReference type="InterPro" id="IPR022398">
    <property type="entry name" value="Peptidase_S8_His-AS"/>
</dbReference>
<organism evidence="8 9">
    <name type="scientific">Actinoplanes aureus</name>
    <dbReference type="NCBI Taxonomy" id="2792083"/>
    <lineage>
        <taxon>Bacteria</taxon>
        <taxon>Bacillati</taxon>
        <taxon>Actinomycetota</taxon>
        <taxon>Actinomycetes</taxon>
        <taxon>Micromonosporales</taxon>
        <taxon>Micromonosporaceae</taxon>
        <taxon>Actinoplanes</taxon>
    </lineage>
</organism>
<evidence type="ECO:0000256" key="3">
    <source>
        <dbReference type="ARBA" id="ARBA00022801"/>
    </source>
</evidence>
<evidence type="ECO:0000259" key="7">
    <source>
        <dbReference type="Pfam" id="PF22148"/>
    </source>
</evidence>
<dbReference type="AlphaFoldDB" id="A0A931CE79"/>
<feature type="active site" description="Charge relay system" evidence="5">
    <location>
        <position position="193"/>
    </location>
</feature>
<evidence type="ECO:0000256" key="2">
    <source>
        <dbReference type="ARBA" id="ARBA00022670"/>
    </source>
</evidence>
<dbReference type="RefSeq" id="WP_196415067.1">
    <property type="nucleotide sequence ID" value="NZ_JADQTO010000007.1"/>
</dbReference>
<keyword evidence="2 5" id="KW-0645">Protease</keyword>
<dbReference type="PROSITE" id="PS00137">
    <property type="entry name" value="SUBTILASE_HIS"/>
    <property type="match status" value="1"/>
</dbReference>
<keyword evidence="9" id="KW-1185">Reference proteome</keyword>
<dbReference type="InterPro" id="IPR050131">
    <property type="entry name" value="Peptidase_S8_subtilisin-like"/>
</dbReference>
<feature type="domain" description="Peptidase S8/S53" evidence="6">
    <location>
        <begin position="148"/>
        <end position="399"/>
    </location>
</feature>
<dbReference type="Proteomes" id="UP000598146">
    <property type="component" value="Unassembled WGS sequence"/>
</dbReference>
<dbReference type="SUPFAM" id="SSF52743">
    <property type="entry name" value="Subtilisin-like"/>
    <property type="match status" value="1"/>
</dbReference>
<dbReference type="EMBL" id="JADQTO010000007">
    <property type="protein sequence ID" value="MBG0563275.1"/>
    <property type="molecule type" value="Genomic_DNA"/>
</dbReference>
<name>A0A931CE79_9ACTN</name>
<evidence type="ECO:0000256" key="1">
    <source>
        <dbReference type="ARBA" id="ARBA00011073"/>
    </source>
</evidence>
<dbReference type="GO" id="GO:0006508">
    <property type="term" value="P:proteolysis"/>
    <property type="evidence" value="ECO:0007669"/>
    <property type="project" value="UniProtKB-KW"/>
</dbReference>
<sequence length="603" mass="62486">MKSTHRRITVGLVTAGLAVSLGGFGVAGAAESPSLPVRLIVGFKPGVDTATAALSAAARLGVSEASARRSKMSSQLGVELRAKSVEVAGSKATAAIAALESDPDVAYVEVDRQSRAFDVAPNDPVFAAGNQRELTQLNVPKAWDTTTGAAVKVAVLDTGVSPVGDLAGKVLPGYDFFNYDNDANDNDAGAFRHGTVVASLIAATPNNGTGMAGVCASCQILPVKVLGGKNGVGYNYDIAQGIIYAVKQGAKIINMSLGGPSRSTTIQNAVAYANGRGVLVVAAAGNEGDEGNPVNYPAAYPDVLSVAATNTRTGGTALTSWSSYGANWVDVAAPGITAGMWSNGRYCWDGDYTNCGGYTLQGTSFAAPLVAGAAALVASVRPNYSGWSLQNSIVASARKISNRVKYGLVDANASLFKATDTVPPTVGGISPRQNAAVHGTVPIVPTGMADSKSGIRAVDLYVDGKWHSVDYTAPFAPALNTAGRNGALKLQLRVTDKAGNRTMSGYRVVIADNVKPTVSITKGPKNKAKVKGTVRINVKASDRSGIRKVQLLVNGKVVATDTKAGYQLSFQVAKQKKTMKVRVRAYDGAGNLKYVTTRTYYRA</sequence>
<comment type="caution">
    <text evidence="8">The sequence shown here is derived from an EMBL/GenBank/DDBJ whole genome shotgun (WGS) entry which is preliminary data.</text>
</comment>
<gene>
    <name evidence="8" type="ORF">I4J89_17645</name>
</gene>
<dbReference type="PRINTS" id="PR00723">
    <property type="entry name" value="SUBTILISIN"/>
</dbReference>
<dbReference type="InterPro" id="IPR054399">
    <property type="entry name" value="Fervidolysin-like_N_prodom"/>
</dbReference>
<protein>
    <submittedName>
        <fullName evidence="8">S8 family serine peptidase</fullName>
    </submittedName>
</protein>
<dbReference type="Pfam" id="PF22148">
    <property type="entry name" value="Fervidolysin_NPro-like"/>
    <property type="match status" value="1"/>
</dbReference>
<evidence type="ECO:0000259" key="6">
    <source>
        <dbReference type="Pfam" id="PF00082"/>
    </source>
</evidence>
<evidence type="ECO:0000256" key="4">
    <source>
        <dbReference type="ARBA" id="ARBA00022825"/>
    </source>
</evidence>
<feature type="active site" description="Charge relay system" evidence="5">
    <location>
        <position position="364"/>
    </location>
</feature>
<dbReference type="GO" id="GO:0005975">
    <property type="term" value="P:carbohydrate metabolic process"/>
    <property type="evidence" value="ECO:0007669"/>
    <property type="project" value="UniProtKB-ARBA"/>
</dbReference>
<keyword evidence="4 5" id="KW-0720">Serine protease</keyword>
<accession>A0A931CE79</accession>
<feature type="active site" description="Charge relay system" evidence="5">
    <location>
        <position position="157"/>
    </location>
</feature>
<dbReference type="Gene3D" id="2.60.40.10">
    <property type="entry name" value="Immunoglobulins"/>
    <property type="match status" value="2"/>
</dbReference>
<dbReference type="InterPro" id="IPR036852">
    <property type="entry name" value="Peptidase_S8/S53_dom_sf"/>
</dbReference>
<comment type="similarity">
    <text evidence="1 5">Belongs to the peptidase S8 family.</text>
</comment>